<feature type="transmembrane region" description="Helical" evidence="1">
    <location>
        <begin position="352"/>
        <end position="368"/>
    </location>
</feature>
<feature type="transmembrane region" description="Helical" evidence="1">
    <location>
        <begin position="252"/>
        <end position="270"/>
    </location>
</feature>
<dbReference type="Proteomes" id="UP000279194">
    <property type="component" value="Unassembled WGS sequence"/>
</dbReference>
<feature type="domain" description="DUF7657" evidence="3">
    <location>
        <begin position="10"/>
        <end position="434"/>
    </location>
</feature>
<dbReference type="InterPro" id="IPR056074">
    <property type="entry name" value="DUF7657"/>
</dbReference>
<proteinExistence type="predicted"/>
<keyword evidence="1" id="KW-1133">Transmembrane helix</keyword>
<reference evidence="4 5" key="1">
    <citation type="submission" date="2018-10" db="EMBL/GenBank/DDBJ databases">
        <title>Streptococcus hillyeri sp. nov., isolated from equine tracheal sample.</title>
        <authorList>
            <person name="Macfadyen A.C."/>
            <person name="Waller A."/>
            <person name="Paterson G.K."/>
        </authorList>
    </citation>
    <scope>NUCLEOTIDE SEQUENCE [LARGE SCALE GENOMIC DNA]</scope>
    <source>
        <strain evidence="4 5">28462</strain>
    </source>
</reference>
<feature type="transmembrane region" description="Helical" evidence="1">
    <location>
        <begin position="204"/>
        <end position="221"/>
    </location>
</feature>
<dbReference type="OrthoDB" id="909787at2"/>
<evidence type="ECO:0000313" key="5">
    <source>
        <dbReference type="Proteomes" id="UP000279194"/>
    </source>
</evidence>
<keyword evidence="1" id="KW-0812">Transmembrane</keyword>
<comment type="caution">
    <text evidence="4">The sequence shown here is derived from an EMBL/GenBank/DDBJ whole genome shotgun (WGS) entry which is preliminary data.</text>
</comment>
<dbReference type="Pfam" id="PF24677">
    <property type="entry name" value="DUF7657"/>
    <property type="match status" value="1"/>
</dbReference>
<evidence type="ECO:0000259" key="3">
    <source>
        <dbReference type="Pfam" id="PF24677"/>
    </source>
</evidence>
<dbReference type="RefSeq" id="WP_121834267.1">
    <property type="nucleotide sequence ID" value="NZ_CP163513.1"/>
</dbReference>
<gene>
    <name evidence="4" type="ORF">EAF07_00075</name>
</gene>
<protein>
    <submittedName>
        <fullName evidence="4">Uncharacterized protein</fullName>
    </submittedName>
</protein>
<dbReference type="AlphaFoldDB" id="A0A3L9DUH1"/>
<feature type="transmembrane region" description="Helical" evidence="1">
    <location>
        <begin position="497"/>
        <end position="517"/>
    </location>
</feature>
<keyword evidence="1" id="KW-0472">Membrane</keyword>
<name>A0A3L9DUH1_9STRE</name>
<feature type="transmembrane region" description="Helical" evidence="1">
    <location>
        <begin position="443"/>
        <end position="462"/>
    </location>
</feature>
<feature type="transmembrane region" description="Helical" evidence="1">
    <location>
        <begin position="178"/>
        <end position="198"/>
    </location>
</feature>
<organism evidence="4 5">
    <name type="scientific">Streptococcus hillyeri</name>
    <dbReference type="NCBI Taxonomy" id="2282420"/>
    <lineage>
        <taxon>Bacteria</taxon>
        <taxon>Bacillati</taxon>
        <taxon>Bacillota</taxon>
        <taxon>Bacilli</taxon>
        <taxon>Lactobacillales</taxon>
        <taxon>Streptococcaceae</taxon>
        <taxon>Streptococcus</taxon>
    </lineage>
</organism>
<feature type="transmembrane region" description="Helical" evidence="1">
    <location>
        <begin position="277"/>
        <end position="298"/>
    </location>
</feature>
<dbReference type="EMBL" id="RCVM01000001">
    <property type="protein sequence ID" value="RLY05136.1"/>
    <property type="molecule type" value="Genomic_DNA"/>
</dbReference>
<feature type="transmembrane region" description="Helical" evidence="1">
    <location>
        <begin position="151"/>
        <end position="171"/>
    </location>
</feature>
<keyword evidence="5" id="KW-1185">Reference proteome</keyword>
<feature type="transmembrane region" description="Helical" evidence="1">
    <location>
        <begin position="474"/>
        <end position="490"/>
    </location>
</feature>
<evidence type="ECO:0000313" key="4">
    <source>
        <dbReference type="EMBL" id="RLY05136.1"/>
    </source>
</evidence>
<feature type="domain" description="DUF7654" evidence="2">
    <location>
        <begin position="523"/>
        <end position="659"/>
    </location>
</feature>
<feature type="transmembrane region" description="Helical" evidence="1">
    <location>
        <begin position="380"/>
        <end position="403"/>
    </location>
</feature>
<feature type="transmembrane region" description="Helical" evidence="1">
    <location>
        <begin position="12"/>
        <end position="36"/>
    </location>
</feature>
<feature type="transmembrane region" description="Helical" evidence="1">
    <location>
        <begin position="228"/>
        <end position="246"/>
    </location>
</feature>
<dbReference type="InterPro" id="IPR056071">
    <property type="entry name" value="DUF7654"/>
</dbReference>
<evidence type="ECO:0000256" key="1">
    <source>
        <dbReference type="SAM" id="Phobius"/>
    </source>
</evidence>
<sequence>MKRLINNIIKFRYIIAVMICLLGISLDLNGSSIGFWNNFGLTETISGKREQATSLDSATNILEIGSYWIPREKEDGTIIGVPRGIRSDEWLVQTPFYLSQSSTGFQLVNPSYATSGQNMVVAYNAPVNHISLIGKPFNWGFLFLGASRGLSWYWCVKVIGMLLLAFEFAMILTKGKKYLSLVGSFWITFTPVVQWWFMQHLGDVVFFSLLIMVSMHHYFKVKSKWAKIGLAALLASGIIGYILVIYPAFQVPFAYLILLFTLIEFINAIRQRLINKFDILMISCTLGLSFTVVGITIIDSWDAIKTTLNTVYPGSRVSTGGELSLTVISDFLLNAILPYRTPFASNQVELSSSYHLLGFVSFLLPFVIKKKDFKSNSLGLGLVILSILLATYAIIGHVPVLLAKVTLLSFVTSSRAWQALAVISVYASIWAIAYIWDKKPQDYWKVIVAAVPFTGFMVYRILTEEFYRNYSGRFILLILLGIILFSYFAMAFRWKKWLVASILGLTLISGMTVNPVVHGLEAIEDKKLSVEVAELVQEDPSALWISDSTMLYNYLEMFGAKSLDGIRFYPDLQLMKMIDSKGSMENQWNRYSHMKYVLTDEATTMANPFPDVLSIQLNVNQLDELNVKYVLTTRDLDNEYGNKFILIYRDADNNKIYRLE</sequence>
<dbReference type="Pfam" id="PF24672">
    <property type="entry name" value="DUF7654"/>
    <property type="match status" value="1"/>
</dbReference>
<feature type="transmembrane region" description="Helical" evidence="1">
    <location>
        <begin position="415"/>
        <end position="436"/>
    </location>
</feature>
<accession>A0A3L9DUH1</accession>
<evidence type="ECO:0000259" key="2">
    <source>
        <dbReference type="Pfam" id="PF24672"/>
    </source>
</evidence>